<accession>A0AAV2QTV1</accession>
<evidence type="ECO:0000313" key="2">
    <source>
        <dbReference type="EMBL" id="CAL4098394.1"/>
    </source>
</evidence>
<evidence type="ECO:0000313" key="3">
    <source>
        <dbReference type="Proteomes" id="UP001497623"/>
    </source>
</evidence>
<comment type="caution">
    <text evidence="2">The sequence shown here is derived from an EMBL/GenBank/DDBJ whole genome shotgun (WGS) entry which is preliminary data.</text>
</comment>
<proteinExistence type="predicted"/>
<dbReference type="Proteomes" id="UP001497623">
    <property type="component" value="Unassembled WGS sequence"/>
</dbReference>
<feature type="region of interest" description="Disordered" evidence="1">
    <location>
        <begin position="20"/>
        <end position="41"/>
    </location>
</feature>
<sequence length="115" mass="13456">YRPVWEQNNKRQQLDKLIKYKQESAQPNEDSDGKLTISSRKKRQVILGKKKTSMKKNQNIIEKPLMKKSINPLSKTAINKKKTLSTQYKKVTNYNEPNNADIGLIIGKKKKEIKW</sequence>
<dbReference type="EMBL" id="CAXKWB010010540">
    <property type="protein sequence ID" value="CAL4098394.1"/>
    <property type="molecule type" value="Genomic_DNA"/>
</dbReference>
<feature type="non-terminal residue" evidence="2">
    <location>
        <position position="1"/>
    </location>
</feature>
<reference evidence="2 3" key="1">
    <citation type="submission" date="2024-05" db="EMBL/GenBank/DDBJ databases">
        <authorList>
            <person name="Wallberg A."/>
        </authorList>
    </citation>
    <scope>NUCLEOTIDE SEQUENCE [LARGE SCALE GENOMIC DNA]</scope>
</reference>
<gene>
    <name evidence="2" type="ORF">MNOR_LOCUS16216</name>
</gene>
<evidence type="ECO:0000256" key="1">
    <source>
        <dbReference type="SAM" id="MobiDB-lite"/>
    </source>
</evidence>
<organism evidence="2 3">
    <name type="scientific">Meganyctiphanes norvegica</name>
    <name type="common">Northern krill</name>
    <name type="synonym">Thysanopoda norvegica</name>
    <dbReference type="NCBI Taxonomy" id="48144"/>
    <lineage>
        <taxon>Eukaryota</taxon>
        <taxon>Metazoa</taxon>
        <taxon>Ecdysozoa</taxon>
        <taxon>Arthropoda</taxon>
        <taxon>Crustacea</taxon>
        <taxon>Multicrustacea</taxon>
        <taxon>Malacostraca</taxon>
        <taxon>Eumalacostraca</taxon>
        <taxon>Eucarida</taxon>
        <taxon>Euphausiacea</taxon>
        <taxon>Euphausiidae</taxon>
        <taxon>Meganyctiphanes</taxon>
    </lineage>
</organism>
<protein>
    <submittedName>
        <fullName evidence="2">Uncharacterized protein</fullName>
    </submittedName>
</protein>
<dbReference type="AlphaFoldDB" id="A0AAV2QTV1"/>
<keyword evidence="3" id="KW-1185">Reference proteome</keyword>
<name>A0AAV2QTV1_MEGNR</name>
<feature type="non-terminal residue" evidence="2">
    <location>
        <position position="115"/>
    </location>
</feature>